<protein>
    <recommendedName>
        <fullName evidence="2">MobA-like NTP transferase domain-containing protein</fullName>
    </recommendedName>
</protein>
<feature type="non-terminal residue" evidence="3">
    <location>
        <position position="183"/>
    </location>
</feature>
<evidence type="ECO:0000259" key="2">
    <source>
        <dbReference type="Pfam" id="PF12804"/>
    </source>
</evidence>
<gene>
    <name evidence="3" type="ORF">S03H2_50855</name>
</gene>
<reference evidence="3" key="1">
    <citation type="journal article" date="2014" name="Front. Microbiol.">
        <title>High frequency of phylogenetically diverse reductive dehalogenase-homologous genes in deep subseafloor sedimentary metagenomes.</title>
        <authorList>
            <person name="Kawai M."/>
            <person name="Futagami T."/>
            <person name="Toyoda A."/>
            <person name="Takaki Y."/>
            <person name="Nishi S."/>
            <person name="Hori S."/>
            <person name="Arai W."/>
            <person name="Tsubouchi T."/>
            <person name="Morono Y."/>
            <person name="Uchiyama I."/>
            <person name="Ito T."/>
            <person name="Fujiyama A."/>
            <person name="Inagaki F."/>
            <person name="Takami H."/>
        </authorList>
    </citation>
    <scope>NUCLEOTIDE SEQUENCE</scope>
    <source>
        <strain evidence="3">Expedition CK06-06</strain>
    </source>
</reference>
<keyword evidence="1" id="KW-0808">Transferase</keyword>
<proteinExistence type="predicted"/>
<dbReference type="GO" id="GO:0016779">
    <property type="term" value="F:nucleotidyltransferase activity"/>
    <property type="evidence" value="ECO:0007669"/>
    <property type="project" value="UniProtKB-ARBA"/>
</dbReference>
<comment type="caution">
    <text evidence="3">The sequence shown here is derived from an EMBL/GenBank/DDBJ whole genome shotgun (WGS) entry which is preliminary data.</text>
</comment>
<evidence type="ECO:0000313" key="3">
    <source>
        <dbReference type="EMBL" id="GAH68670.1"/>
    </source>
</evidence>
<dbReference type="Gene3D" id="3.90.550.10">
    <property type="entry name" value="Spore Coat Polysaccharide Biosynthesis Protein SpsA, Chain A"/>
    <property type="match status" value="1"/>
</dbReference>
<accession>X1IHD9</accession>
<name>X1IHD9_9ZZZZ</name>
<dbReference type="InterPro" id="IPR025877">
    <property type="entry name" value="MobA-like_NTP_Trfase"/>
</dbReference>
<dbReference type="SUPFAM" id="SSF53448">
    <property type="entry name" value="Nucleotide-diphospho-sugar transferases"/>
    <property type="match status" value="1"/>
</dbReference>
<dbReference type="Pfam" id="PF12804">
    <property type="entry name" value="NTP_transf_3"/>
    <property type="match status" value="1"/>
</dbReference>
<dbReference type="PANTHER" id="PTHR19136:SF81">
    <property type="entry name" value="MOLYBDENUM COFACTOR GUANYLYLTRANSFERASE"/>
    <property type="match status" value="1"/>
</dbReference>
<sequence length="183" mass="19846">MLAAGASRVFWLRALKTHLKEGMAALLDIIGDDAVLVCESNSLRRVVEPGLFVVVKGNGGEKRKVSAKDIIRWADKIVAYDGNEFDIDANEIELADGRWACKMEATAIIMAGGDSARMGRDKSMLLIEGQPMIKHILSRLRPHFNQILISSNDISKYSFPGVEVVPDKVTGQGPLGGIASALK</sequence>
<evidence type="ECO:0000256" key="1">
    <source>
        <dbReference type="ARBA" id="ARBA00022679"/>
    </source>
</evidence>
<dbReference type="AlphaFoldDB" id="X1IHD9"/>
<dbReference type="InterPro" id="IPR029044">
    <property type="entry name" value="Nucleotide-diphossugar_trans"/>
</dbReference>
<dbReference type="EMBL" id="BARU01032228">
    <property type="protein sequence ID" value="GAH68670.1"/>
    <property type="molecule type" value="Genomic_DNA"/>
</dbReference>
<dbReference type="PANTHER" id="PTHR19136">
    <property type="entry name" value="MOLYBDENUM COFACTOR GUANYLYLTRANSFERASE"/>
    <property type="match status" value="1"/>
</dbReference>
<organism evidence="3">
    <name type="scientific">marine sediment metagenome</name>
    <dbReference type="NCBI Taxonomy" id="412755"/>
    <lineage>
        <taxon>unclassified sequences</taxon>
        <taxon>metagenomes</taxon>
        <taxon>ecological metagenomes</taxon>
    </lineage>
</organism>
<feature type="domain" description="MobA-like NTP transferase" evidence="2">
    <location>
        <begin position="107"/>
        <end position="183"/>
    </location>
</feature>